<gene>
    <name evidence="5" type="ORF">DI603_16205</name>
</gene>
<sequence>MSAAIGAVLFPWSTPIRALPTAVAPAASAASQPAAAASAPAHAASHAIDARAARVRSLAEQMNVPAEQLSARCRFESDITTPPPAGAVALSFDDGPEPGANEAIQSLLAKYQVPAGFFLIAAKAQRHPELTASLRANRWATVGNHSWSHPNFHDIGPERQLTELDRSDAALALATGTKLFRYPYGNASCEANERARTLGYRIVGWHVDSCDWAFDKSGSIDPHEAKICGVAKADREHFVEHVVNALKARRGGIVLMHEIHPHTLAQLETLIQRLRAEGFRFVALDDPALGNSLH</sequence>
<keyword evidence="3" id="KW-0732">Signal</keyword>
<dbReference type="Proteomes" id="UP000249633">
    <property type="component" value="Unassembled WGS sequence"/>
</dbReference>
<dbReference type="PROSITE" id="PS51677">
    <property type="entry name" value="NODB"/>
    <property type="match status" value="1"/>
</dbReference>
<dbReference type="EMBL" id="QFOD01000016">
    <property type="protein sequence ID" value="PZP29958.1"/>
    <property type="molecule type" value="Genomic_DNA"/>
</dbReference>
<dbReference type="Pfam" id="PF01522">
    <property type="entry name" value="Polysacc_deac_1"/>
    <property type="match status" value="1"/>
</dbReference>
<evidence type="ECO:0000259" key="4">
    <source>
        <dbReference type="PROSITE" id="PS51677"/>
    </source>
</evidence>
<reference evidence="5 6" key="1">
    <citation type="submission" date="2017-08" db="EMBL/GenBank/DDBJ databases">
        <title>Infants hospitalized years apart are colonized by the same room-sourced microbial strains.</title>
        <authorList>
            <person name="Brooks B."/>
            <person name="Olm M.R."/>
            <person name="Firek B.A."/>
            <person name="Baker R."/>
            <person name="Thomas B.C."/>
            <person name="Morowitz M.J."/>
            <person name="Banfield J.F."/>
        </authorList>
    </citation>
    <scope>NUCLEOTIDE SEQUENCE [LARGE SCALE GENOMIC DNA]</scope>
    <source>
        <strain evidence="5">S2_012_000_R2_81</strain>
    </source>
</reference>
<proteinExistence type="predicted"/>
<feature type="domain" description="NodB homology" evidence="4">
    <location>
        <begin position="86"/>
        <end position="282"/>
    </location>
</feature>
<evidence type="ECO:0000256" key="1">
    <source>
        <dbReference type="ARBA" id="ARBA00022723"/>
    </source>
</evidence>
<dbReference type="CDD" id="cd10917">
    <property type="entry name" value="CE4_NodB_like_6s_7s"/>
    <property type="match status" value="1"/>
</dbReference>
<protein>
    <recommendedName>
        <fullName evidence="4">NodB homology domain-containing protein</fullName>
    </recommendedName>
</protein>
<organism evidence="5 6">
    <name type="scientific">Roseateles depolymerans</name>
    <dbReference type="NCBI Taxonomy" id="76731"/>
    <lineage>
        <taxon>Bacteria</taxon>
        <taxon>Pseudomonadati</taxon>
        <taxon>Pseudomonadota</taxon>
        <taxon>Betaproteobacteria</taxon>
        <taxon>Burkholderiales</taxon>
        <taxon>Sphaerotilaceae</taxon>
        <taxon>Roseateles</taxon>
    </lineage>
</organism>
<name>A0A2W5DGR4_9BURK</name>
<dbReference type="GO" id="GO:0016810">
    <property type="term" value="F:hydrolase activity, acting on carbon-nitrogen (but not peptide) bonds"/>
    <property type="evidence" value="ECO:0007669"/>
    <property type="project" value="InterPro"/>
</dbReference>
<dbReference type="GO" id="GO:0046872">
    <property type="term" value="F:metal ion binding"/>
    <property type="evidence" value="ECO:0007669"/>
    <property type="project" value="UniProtKB-KW"/>
</dbReference>
<accession>A0A2W5DGR4</accession>
<feature type="signal peptide" evidence="3">
    <location>
        <begin position="1"/>
        <end position="18"/>
    </location>
</feature>
<dbReference type="PANTHER" id="PTHR10587">
    <property type="entry name" value="GLYCOSYL TRANSFERASE-RELATED"/>
    <property type="match status" value="1"/>
</dbReference>
<evidence type="ECO:0000313" key="5">
    <source>
        <dbReference type="EMBL" id="PZP29958.1"/>
    </source>
</evidence>
<dbReference type="Gene3D" id="3.20.20.370">
    <property type="entry name" value="Glycoside hydrolase/deacetylase"/>
    <property type="match status" value="1"/>
</dbReference>
<dbReference type="InterPro" id="IPR011330">
    <property type="entry name" value="Glyco_hydro/deAcase_b/a-brl"/>
</dbReference>
<dbReference type="AlphaFoldDB" id="A0A2W5DGR4"/>
<dbReference type="InterPro" id="IPR050248">
    <property type="entry name" value="Polysacc_deacetylase_ArnD"/>
</dbReference>
<evidence type="ECO:0000256" key="3">
    <source>
        <dbReference type="SAM" id="SignalP"/>
    </source>
</evidence>
<dbReference type="GO" id="GO:0005975">
    <property type="term" value="P:carbohydrate metabolic process"/>
    <property type="evidence" value="ECO:0007669"/>
    <property type="project" value="InterPro"/>
</dbReference>
<dbReference type="SUPFAM" id="SSF88713">
    <property type="entry name" value="Glycoside hydrolase/deacetylase"/>
    <property type="match status" value="1"/>
</dbReference>
<keyword evidence="2" id="KW-0378">Hydrolase</keyword>
<keyword evidence="1" id="KW-0479">Metal-binding</keyword>
<dbReference type="InterPro" id="IPR002509">
    <property type="entry name" value="NODB_dom"/>
</dbReference>
<evidence type="ECO:0000256" key="2">
    <source>
        <dbReference type="ARBA" id="ARBA00022801"/>
    </source>
</evidence>
<comment type="caution">
    <text evidence="5">The sequence shown here is derived from an EMBL/GenBank/DDBJ whole genome shotgun (WGS) entry which is preliminary data.</text>
</comment>
<evidence type="ECO:0000313" key="6">
    <source>
        <dbReference type="Proteomes" id="UP000249633"/>
    </source>
</evidence>
<dbReference type="GO" id="GO:0016020">
    <property type="term" value="C:membrane"/>
    <property type="evidence" value="ECO:0007669"/>
    <property type="project" value="TreeGrafter"/>
</dbReference>
<feature type="chain" id="PRO_5015849395" description="NodB homology domain-containing protein" evidence="3">
    <location>
        <begin position="19"/>
        <end position="294"/>
    </location>
</feature>
<dbReference type="PANTHER" id="PTHR10587:SF133">
    <property type="entry name" value="CHITIN DEACETYLASE 1-RELATED"/>
    <property type="match status" value="1"/>
</dbReference>